<dbReference type="Proteomes" id="UP000595446">
    <property type="component" value="Chromosome"/>
</dbReference>
<sequence>MSDHHRRRTRRREPDTDTATAAPAYELMQAYRQLDLEITLSDAISTLDHPAKKIRGEVGARDPPPVTVFSPRPVNSTFLEGEVGYATFETCCAATLFGSFGNGKR</sequence>
<reference evidence="2 3" key="1">
    <citation type="submission" date="2020-12" db="EMBL/GenBank/DDBJ databases">
        <title>Complete genome sequence of Mycobacterium heckeshornense JCM 15655T, closely related to a pathogenic non-tuberculous mycobacterial species Mycobacterium xenopi.</title>
        <authorList>
            <person name="Yoshida M."/>
            <person name="Fukano H."/>
            <person name="Asakura T."/>
            <person name="Suzuki M."/>
            <person name="Hoshino Y."/>
        </authorList>
    </citation>
    <scope>NUCLEOTIDE SEQUENCE [LARGE SCALE GENOMIC DNA]</scope>
    <source>
        <strain evidence="2 3">JCM 15655</strain>
    </source>
</reference>
<feature type="region of interest" description="Disordered" evidence="1">
    <location>
        <begin position="1"/>
        <end position="23"/>
    </location>
</feature>
<dbReference type="STRING" id="110505.ACT16_06120"/>
<dbReference type="EMBL" id="AP024237">
    <property type="protein sequence ID" value="BCO35502.1"/>
    <property type="molecule type" value="Genomic_DNA"/>
</dbReference>
<proteinExistence type="predicted"/>
<accession>A0A2G8AVF9</accession>
<organism evidence="2 3">
    <name type="scientific">Mycobacterium heckeshornense</name>
    <dbReference type="NCBI Taxonomy" id="110505"/>
    <lineage>
        <taxon>Bacteria</taxon>
        <taxon>Bacillati</taxon>
        <taxon>Actinomycetota</taxon>
        <taxon>Actinomycetes</taxon>
        <taxon>Mycobacteriales</taxon>
        <taxon>Mycobacteriaceae</taxon>
        <taxon>Mycobacterium</taxon>
    </lineage>
</organism>
<evidence type="ECO:0000313" key="3">
    <source>
        <dbReference type="Proteomes" id="UP000595446"/>
    </source>
</evidence>
<keyword evidence="3" id="KW-1185">Reference proteome</keyword>
<gene>
    <name evidence="2" type="ORF">MHEC_19350</name>
</gene>
<evidence type="ECO:0000313" key="2">
    <source>
        <dbReference type="EMBL" id="BCO35502.1"/>
    </source>
</evidence>
<feature type="compositionally biased region" description="Basic residues" evidence="1">
    <location>
        <begin position="1"/>
        <end position="11"/>
    </location>
</feature>
<protein>
    <submittedName>
        <fullName evidence="2">Uncharacterized protein</fullName>
    </submittedName>
</protein>
<name>A0A2G8AVF9_9MYCO</name>
<dbReference type="AlphaFoldDB" id="A0A2G8AVF9"/>
<evidence type="ECO:0000256" key="1">
    <source>
        <dbReference type="SAM" id="MobiDB-lite"/>
    </source>
</evidence>